<evidence type="ECO:0000313" key="2">
    <source>
        <dbReference type="Proteomes" id="UP000054776"/>
    </source>
</evidence>
<name>A0A0V0YW09_TRISP</name>
<gene>
    <name evidence="1" type="ORF">T01_9853</name>
</gene>
<protein>
    <submittedName>
        <fullName evidence="1">Uncharacterized protein</fullName>
    </submittedName>
</protein>
<dbReference type="Proteomes" id="UP000054776">
    <property type="component" value="Unassembled WGS sequence"/>
</dbReference>
<dbReference type="EMBL" id="JYDH01004416">
    <property type="protein sequence ID" value="KRY04317.1"/>
    <property type="molecule type" value="Genomic_DNA"/>
</dbReference>
<dbReference type="AlphaFoldDB" id="A0A0V0YW09"/>
<evidence type="ECO:0000313" key="1">
    <source>
        <dbReference type="EMBL" id="KRY04317.1"/>
    </source>
</evidence>
<comment type="caution">
    <text evidence="1">The sequence shown here is derived from an EMBL/GenBank/DDBJ whole genome shotgun (WGS) entry which is preliminary data.</text>
</comment>
<organism evidence="1 2">
    <name type="scientific">Trichinella spiralis</name>
    <name type="common">Trichina worm</name>
    <dbReference type="NCBI Taxonomy" id="6334"/>
    <lineage>
        <taxon>Eukaryota</taxon>
        <taxon>Metazoa</taxon>
        <taxon>Ecdysozoa</taxon>
        <taxon>Nematoda</taxon>
        <taxon>Enoplea</taxon>
        <taxon>Dorylaimia</taxon>
        <taxon>Trichinellida</taxon>
        <taxon>Trichinellidae</taxon>
        <taxon>Trichinella</taxon>
    </lineage>
</organism>
<reference evidence="1 2" key="1">
    <citation type="submission" date="2015-01" db="EMBL/GenBank/DDBJ databases">
        <title>Evolution of Trichinella species and genotypes.</title>
        <authorList>
            <person name="Korhonen P.K."/>
            <person name="Edoardo P."/>
            <person name="Giuseppe L.R."/>
            <person name="Gasser R.B."/>
        </authorList>
    </citation>
    <scope>NUCLEOTIDE SEQUENCE [LARGE SCALE GENOMIC DNA]</scope>
    <source>
        <strain evidence="1">ISS3</strain>
    </source>
</reference>
<keyword evidence="2" id="KW-1185">Reference proteome</keyword>
<accession>A0A0V0YW09</accession>
<sequence length="37" mass="4542">MSKNVPIPKFNCRRSRPFIRHVRVCLPWNFPKRINFS</sequence>
<proteinExistence type="predicted"/>
<dbReference type="InParanoid" id="A0A0V0YW09"/>